<feature type="transmembrane region" description="Helical" evidence="8">
    <location>
        <begin position="339"/>
        <end position="365"/>
    </location>
</feature>
<keyword evidence="7 8" id="KW-0472">Membrane</keyword>
<feature type="transmembrane region" description="Helical" evidence="8">
    <location>
        <begin position="473"/>
        <end position="495"/>
    </location>
</feature>
<name>A0A5K7ZCI9_9BACT</name>
<evidence type="ECO:0000256" key="4">
    <source>
        <dbReference type="ARBA" id="ARBA00022519"/>
    </source>
</evidence>
<feature type="transmembrane region" description="Helical" evidence="8">
    <location>
        <begin position="515"/>
        <end position="540"/>
    </location>
</feature>
<feature type="transmembrane region" description="Helical" evidence="8">
    <location>
        <begin position="371"/>
        <end position="398"/>
    </location>
</feature>
<feature type="transmembrane region" description="Helical" evidence="8">
    <location>
        <begin position="96"/>
        <end position="116"/>
    </location>
</feature>
<keyword evidence="5 8" id="KW-0812">Transmembrane</keyword>
<gene>
    <name evidence="11" type="ORF">DSCW_53060</name>
</gene>
<feature type="transmembrane region" description="Helical" evidence="8">
    <location>
        <begin position="140"/>
        <end position="158"/>
    </location>
</feature>
<dbReference type="Pfam" id="PF06808">
    <property type="entry name" value="DctM"/>
    <property type="match status" value="1"/>
</dbReference>
<feature type="transmembrane region" description="Helical" evidence="8">
    <location>
        <begin position="443"/>
        <end position="461"/>
    </location>
</feature>
<dbReference type="PANTHER" id="PTHR33362:SF5">
    <property type="entry name" value="C4-DICARBOXYLATE TRAP TRANSPORTER LARGE PERMEASE PROTEIN DCTM"/>
    <property type="match status" value="1"/>
</dbReference>
<evidence type="ECO:0000256" key="2">
    <source>
        <dbReference type="ARBA" id="ARBA00022448"/>
    </source>
</evidence>
<dbReference type="EMBL" id="AP021875">
    <property type="protein sequence ID" value="BBO77889.1"/>
    <property type="molecule type" value="Genomic_DNA"/>
</dbReference>
<comment type="subcellular location">
    <subcellularLocation>
        <location evidence="1">Cell inner membrane</location>
        <topology evidence="1">Multi-pass membrane protein</topology>
    </subcellularLocation>
</comment>
<dbReference type="RefSeq" id="WP_155306578.1">
    <property type="nucleotide sequence ID" value="NZ_AP021875.1"/>
</dbReference>
<dbReference type="PANTHER" id="PTHR33362">
    <property type="entry name" value="SIALIC ACID TRAP TRANSPORTER PERMEASE PROTEIN SIAT-RELATED"/>
    <property type="match status" value="1"/>
</dbReference>
<sequence length="629" mass="67577">MEPFNSKYQSKAVNIIDLFSLGFGTVAGAAIFFVSIAATYEVFMRKCFDKPTVWVFEASLFVMMWFVLLAASYAVRERRQIVADILISRLPESCSLALGIAANVLALVFAGIVGYYGSHTCVAAYQGNITSIGLLQYPKWILYFVFPLTMGMLFLQVFRNILPDIKLLAALKKDLGAQAISIVTVLFGFVAGIAIGVYFIYVAPVTGIIILALCFIFGGVPVGFALGMTGIIGMFANFGEFQSLTMVPIIIEKTLHNFILLAVPLFIMGGVILSKCGIGERIYDMASKWSGSFPGGLSIATIMACALVSAMVGVSTAVAGAIGLIAIPQLLANKYTKELSYGSVAGGALGVLIPPSAGLIVYGFLTNTSVATLFAAAFVPAAILVGFFCIYVFFSSILTGSYQKVSFTIKQKITATQNASLGILAPGIVLGGIYTGIFTPTEAAAVFVVYSMLTAIIYRQISWEKFIDILKESALLGSSIMMIMIGAMILAHLVAHLRIPRQLAEWIVTSGFSHTIVIACLLLMYVFLGMFLDGLAITVLTIPVIYPLMPVLGIDVIVFGVVLMVFVEMALITPPVGLNLFMVQAITKDDLWTVAKGNLPFALMMFIVAVILLFYPGISLWLPEILSTG</sequence>
<dbReference type="GO" id="GO:0005886">
    <property type="term" value="C:plasma membrane"/>
    <property type="evidence" value="ECO:0007669"/>
    <property type="project" value="UniProtKB-SubCell"/>
</dbReference>
<evidence type="ECO:0000256" key="3">
    <source>
        <dbReference type="ARBA" id="ARBA00022475"/>
    </source>
</evidence>
<evidence type="ECO:0000313" key="11">
    <source>
        <dbReference type="EMBL" id="BBO77889.1"/>
    </source>
</evidence>
<feature type="domain" description="TRAP C4-dicarboxylate transport system permease DctM subunit" evidence="10">
    <location>
        <begin position="210"/>
        <end position="617"/>
    </location>
</feature>
<dbReference type="InterPro" id="IPR004681">
    <property type="entry name" value="TRAP_DctM"/>
</dbReference>
<evidence type="ECO:0000256" key="5">
    <source>
        <dbReference type="ARBA" id="ARBA00022692"/>
    </source>
</evidence>
<reference evidence="11 12" key="1">
    <citation type="submission" date="2019-11" db="EMBL/GenBank/DDBJ databases">
        <title>Comparative genomics of hydrocarbon-degrading Desulfosarcina strains.</title>
        <authorList>
            <person name="Watanabe M."/>
            <person name="Kojima H."/>
            <person name="Fukui M."/>
        </authorList>
    </citation>
    <scope>NUCLEOTIDE SEQUENCE [LARGE SCALE GENOMIC DNA]</scope>
    <source>
        <strain evidence="11 12">PP31</strain>
    </source>
</reference>
<protein>
    <submittedName>
        <fullName evidence="11">Membrane protein</fullName>
    </submittedName>
</protein>
<feature type="transmembrane region" description="Helical" evidence="8">
    <location>
        <begin position="298"/>
        <end position="327"/>
    </location>
</feature>
<feature type="transmembrane region" description="Helical" evidence="8">
    <location>
        <begin position="601"/>
        <end position="622"/>
    </location>
</feature>
<feature type="transmembrane region" description="Helical" evidence="8">
    <location>
        <begin position="419"/>
        <end position="437"/>
    </location>
</feature>
<dbReference type="Pfam" id="PF04290">
    <property type="entry name" value="DctQ"/>
    <property type="match status" value="1"/>
</dbReference>
<evidence type="ECO:0000256" key="6">
    <source>
        <dbReference type="ARBA" id="ARBA00022989"/>
    </source>
</evidence>
<dbReference type="OrthoDB" id="9783448at2"/>
<keyword evidence="6 8" id="KW-1133">Transmembrane helix</keyword>
<keyword evidence="2" id="KW-0813">Transport</keyword>
<keyword evidence="4" id="KW-0997">Cell inner membrane</keyword>
<proteinExistence type="predicted"/>
<dbReference type="InterPro" id="IPR010656">
    <property type="entry name" value="DctM"/>
</dbReference>
<dbReference type="Proteomes" id="UP000427769">
    <property type="component" value="Chromosome"/>
</dbReference>
<evidence type="ECO:0000256" key="1">
    <source>
        <dbReference type="ARBA" id="ARBA00004429"/>
    </source>
</evidence>
<feature type="domain" description="Tripartite ATP-independent periplasmic transporters DctQ component" evidence="9">
    <location>
        <begin position="36"/>
        <end position="165"/>
    </location>
</feature>
<keyword evidence="12" id="KW-1185">Reference proteome</keyword>
<feature type="transmembrane region" description="Helical" evidence="8">
    <location>
        <begin position="207"/>
        <end position="236"/>
    </location>
</feature>
<evidence type="ECO:0000256" key="8">
    <source>
        <dbReference type="SAM" id="Phobius"/>
    </source>
</evidence>
<dbReference type="GO" id="GO:0022857">
    <property type="term" value="F:transmembrane transporter activity"/>
    <property type="evidence" value="ECO:0007669"/>
    <property type="project" value="TreeGrafter"/>
</dbReference>
<evidence type="ECO:0000259" key="10">
    <source>
        <dbReference type="Pfam" id="PF06808"/>
    </source>
</evidence>
<accession>A0A5K7ZCI9</accession>
<keyword evidence="3" id="KW-1003">Cell membrane</keyword>
<evidence type="ECO:0000256" key="7">
    <source>
        <dbReference type="ARBA" id="ARBA00023136"/>
    </source>
</evidence>
<feature type="transmembrane region" description="Helical" evidence="8">
    <location>
        <begin position="179"/>
        <end position="201"/>
    </location>
</feature>
<feature type="transmembrane region" description="Helical" evidence="8">
    <location>
        <begin position="552"/>
        <end position="572"/>
    </location>
</feature>
<dbReference type="InterPro" id="IPR055348">
    <property type="entry name" value="DctQ"/>
</dbReference>
<feature type="transmembrane region" description="Helical" evidence="8">
    <location>
        <begin position="257"/>
        <end position="278"/>
    </location>
</feature>
<organism evidence="11 12">
    <name type="scientific">Desulfosarcina widdelii</name>
    <dbReference type="NCBI Taxonomy" id="947919"/>
    <lineage>
        <taxon>Bacteria</taxon>
        <taxon>Pseudomonadati</taxon>
        <taxon>Thermodesulfobacteriota</taxon>
        <taxon>Desulfobacteria</taxon>
        <taxon>Desulfobacterales</taxon>
        <taxon>Desulfosarcinaceae</taxon>
        <taxon>Desulfosarcina</taxon>
    </lineage>
</organism>
<dbReference type="NCBIfam" id="TIGR00786">
    <property type="entry name" value="dctM"/>
    <property type="match status" value="1"/>
</dbReference>
<dbReference type="KEGG" id="dwd:DSCW_53060"/>
<dbReference type="AlphaFoldDB" id="A0A5K7ZCI9"/>
<feature type="transmembrane region" description="Helical" evidence="8">
    <location>
        <begin position="52"/>
        <end position="75"/>
    </location>
</feature>
<evidence type="ECO:0000259" key="9">
    <source>
        <dbReference type="Pfam" id="PF04290"/>
    </source>
</evidence>
<feature type="transmembrane region" description="Helical" evidence="8">
    <location>
        <begin position="12"/>
        <end position="40"/>
    </location>
</feature>
<evidence type="ECO:0000313" key="12">
    <source>
        <dbReference type="Proteomes" id="UP000427769"/>
    </source>
</evidence>